<sequence>MRGRLLLLLLLIGPSLPNAPSLRLMKLPCLDLHGYSPGSHSPTLRSTLLPFCQQASSTLYGYSARIPYSDIVAGGIYNEPVTVSFALQRP</sequence>
<dbReference type="RefSeq" id="XP_060362413.1">
    <property type="nucleotide sequence ID" value="XM_060508747.1"/>
</dbReference>
<evidence type="ECO:0000313" key="3">
    <source>
        <dbReference type="Proteomes" id="UP001244207"/>
    </source>
</evidence>
<keyword evidence="1" id="KW-0732">Signal</keyword>
<dbReference type="AlphaFoldDB" id="A0AAD8UFY7"/>
<gene>
    <name evidence="2" type="ORF">BDZ83DRAFT_629119</name>
</gene>
<protein>
    <recommendedName>
        <fullName evidence="4">Secreted protein</fullName>
    </recommendedName>
</protein>
<name>A0AAD8UFY7_GLOAC</name>
<proteinExistence type="predicted"/>
<dbReference type="EMBL" id="JAHMHS010000080">
    <property type="protein sequence ID" value="KAK1722358.1"/>
    <property type="molecule type" value="Genomic_DNA"/>
</dbReference>
<evidence type="ECO:0000256" key="1">
    <source>
        <dbReference type="SAM" id="SignalP"/>
    </source>
</evidence>
<dbReference type="Proteomes" id="UP001244207">
    <property type="component" value="Unassembled WGS sequence"/>
</dbReference>
<accession>A0AAD8UFY7</accession>
<evidence type="ECO:0008006" key="4">
    <source>
        <dbReference type="Google" id="ProtNLM"/>
    </source>
</evidence>
<evidence type="ECO:0000313" key="2">
    <source>
        <dbReference type="EMBL" id="KAK1722358.1"/>
    </source>
</evidence>
<keyword evidence="3" id="KW-1185">Reference proteome</keyword>
<reference evidence="2" key="1">
    <citation type="submission" date="2021-12" db="EMBL/GenBank/DDBJ databases">
        <title>Comparative genomics, transcriptomics and evolutionary studies reveal genomic signatures of adaptation to plant cell wall in hemibiotrophic fungi.</title>
        <authorList>
            <consortium name="DOE Joint Genome Institute"/>
            <person name="Baroncelli R."/>
            <person name="Diaz J.F."/>
            <person name="Benocci T."/>
            <person name="Peng M."/>
            <person name="Battaglia E."/>
            <person name="Haridas S."/>
            <person name="Andreopoulos W."/>
            <person name="Labutti K."/>
            <person name="Pangilinan J."/>
            <person name="Floch G.L."/>
            <person name="Makela M.R."/>
            <person name="Henrissat B."/>
            <person name="Grigoriev I.V."/>
            <person name="Crouch J.A."/>
            <person name="De Vries R.P."/>
            <person name="Sukno S.A."/>
            <person name="Thon M.R."/>
        </authorList>
    </citation>
    <scope>NUCLEOTIDE SEQUENCE</scope>
    <source>
        <strain evidence="2">CBS 112980</strain>
    </source>
</reference>
<organism evidence="2 3">
    <name type="scientific">Glomerella acutata</name>
    <name type="common">Colletotrichum acutatum</name>
    <dbReference type="NCBI Taxonomy" id="27357"/>
    <lineage>
        <taxon>Eukaryota</taxon>
        <taxon>Fungi</taxon>
        <taxon>Dikarya</taxon>
        <taxon>Ascomycota</taxon>
        <taxon>Pezizomycotina</taxon>
        <taxon>Sordariomycetes</taxon>
        <taxon>Hypocreomycetidae</taxon>
        <taxon>Glomerellales</taxon>
        <taxon>Glomerellaceae</taxon>
        <taxon>Colletotrichum</taxon>
        <taxon>Colletotrichum acutatum species complex</taxon>
    </lineage>
</organism>
<feature type="signal peptide" evidence="1">
    <location>
        <begin position="1"/>
        <end position="17"/>
    </location>
</feature>
<comment type="caution">
    <text evidence="2">The sequence shown here is derived from an EMBL/GenBank/DDBJ whole genome shotgun (WGS) entry which is preliminary data.</text>
</comment>
<feature type="chain" id="PRO_5041912236" description="Secreted protein" evidence="1">
    <location>
        <begin position="18"/>
        <end position="90"/>
    </location>
</feature>
<dbReference type="GeneID" id="85392646"/>